<dbReference type="EMBL" id="JAQNDK010000001">
    <property type="protein sequence ID" value="MDC0679010.1"/>
    <property type="molecule type" value="Genomic_DNA"/>
</dbReference>
<dbReference type="InterPro" id="IPR013324">
    <property type="entry name" value="RNA_pol_sigma_r3/r4-like"/>
</dbReference>
<accession>A0ABT5BXX0</accession>
<evidence type="ECO:0000313" key="1">
    <source>
        <dbReference type="EMBL" id="MDC0679010.1"/>
    </source>
</evidence>
<evidence type="ECO:0008006" key="3">
    <source>
        <dbReference type="Google" id="ProtNLM"/>
    </source>
</evidence>
<dbReference type="RefSeq" id="WP_272095870.1">
    <property type="nucleotide sequence ID" value="NZ_JAQNDK010000001.1"/>
</dbReference>
<name>A0ABT5BXX0_9BACT</name>
<evidence type="ECO:0000313" key="2">
    <source>
        <dbReference type="Proteomes" id="UP001217485"/>
    </source>
</evidence>
<gene>
    <name evidence="1" type="ORF">POL72_14805</name>
</gene>
<dbReference type="Gene3D" id="1.10.10.10">
    <property type="entry name" value="Winged helix-like DNA-binding domain superfamily/Winged helix DNA-binding domain"/>
    <property type="match status" value="1"/>
</dbReference>
<dbReference type="InterPro" id="IPR036388">
    <property type="entry name" value="WH-like_DNA-bd_sf"/>
</dbReference>
<protein>
    <recommendedName>
        <fullName evidence="3">RNA polymerase sigma factor 70 region 4 type 2 domain-containing protein</fullName>
    </recommendedName>
</protein>
<organism evidence="1 2">
    <name type="scientific">Sorangium atrum</name>
    <dbReference type="NCBI Taxonomy" id="2995308"/>
    <lineage>
        <taxon>Bacteria</taxon>
        <taxon>Pseudomonadati</taxon>
        <taxon>Myxococcota</taxon>
        <taxon>Polyangia</taxon>
        <taxon>Polyangiales</taxon>
        <taxon>Polyangiaceae</taxon>
        <taxon>Sorangium</taxon>
    </lineage>
</organism>
<proteinExistence type="predicted"/>
<reference evidence="1 2" key="1">
    <citation type="submission" date="2023-01" db="EMBL/GenBank/DDBJ databases">
        <title>Minimal conservation of predation-associated metabolite biosynthetic gene clusters underscores biosynthetic potential of Myxococcota including descriptions for ten novel species: Archangium lansinium sp. nov., Myxococcus landrumus sp. nov., Nannocystis bai.</title>
        <authorList>
            <person name="Ahearne A."/>
            <person name="Stevens C."/>
            <person name="Dowd S."/>
        </authorList>
    </citation>
    <scope>NUCLEOTIDE SEQUENCE [LARGE SCALE GENOMIC DNA]</scope>
    <source>
        <strain evidence="1 2">WIWO2</strain>
    </source>
</reference>
<dbReference type="SUPFAM" id="SSF88659">
    <property type="entry name" value="Sigma3 and sigma4 domains of RNA polymerase sigma factors"/>
    <property type="match status" value="1"/>
</dbReference>
<sequence length="107" mass="12535">MRHDRPPAHRNPRKFRDVRREVAVPDPLAHVVGRVPSPHEEIEARALLKYLLLVEPRERRVLILVGAAETASDIARRLRLPVGTAFSRLRRGRLRLATVLKKWRRFR</sequence>
<dbReference type="Proteomes" id="UP001217485">
    <property type="component" value="Unassembled WGS sequence"/>
</dbReference>
<comment type="caution">
    <text evidence="1">The sequence shown here is derived from an EMBL/GenBank/DDBJ whole genome shotgun (WGS) entry which is preliminary data.</text>
</comment>
<keyword evidence="2" id="KW-1185">Reference proteome</keyword>